<dbReference type="RefSeq" id="WP_223994241.1">
    <property type="nucleotide sequence ID" value="NZ_CAJZAG010000012.1"/>
</dbReference>
<comment type="caution">
    <text evidence="3">The sequence shown here is derived from an EMBL/GenBank/DDBJ whole genome shotgun (WGS) entry which is preliminary data.</text>
</comment>
<organism evidence="3 4">
    <name type="scientific">Cupriavidus pampae</name>
    <dbReference type="NCBI Taxonomy" id="659251"/>
    <lineage>
        <taxon>Bacteria</taxon>
        <taxon>Pseudomonadati</taxon>
        <taxon>Pseudomonadota</taxon>
        <taxon>Betaproteobacteria</taxon>
        <taxon>Burkholderiales</taxon>
        <taxon>Burkholderiaceae</taxon>
        <taxon>Cupriavidus</taxon>
    </lineage>
</organism>
<accession>A0ABN7ZJ97</accession>
<gene>
    <name evidence="3" type="ORF">LMG32289_05579</name>
</gene>
<feature type="signal peptide" evidence="2">
    <location>
        <begin position="1"/>
        <end position="28"/>
    </location>
</feature>
<protein>
    <recommendedName>
        <fullName evidence="5">Type IV pilus biogenesis protein PilP</fullName>
    </recommendedName>
</protein>
<evidence type="ECO:0000313" key="3">
    <source>
        <dbReference type="EMBL" id="CAG9184297.1"/>
    </source>
</evidence>
<evidence type="ECO:0000313" key="4">
    <source>
        <dbReference type="Proteomes" id="UP000706525"/>
    </source>
</evidence>
<keyword evidence="2" id="KW-0732">Signal</keyword>
<reference evidence="3 4" key="1">
    <citation type="submission" date="2021-08" db="EMBL/GenBank/DDBJ databases">
        <authorList>
            <person name="Peeters C."/>
        </authorList>
    </citation>
    <scope>NUCLEOTIDE SEQUENCE [LARGE SCALE GENOMIC DNA]</scope>
    <source>
        <strain evidence="3 4">LMG 32289</strain>
    </source>
</reference>
<feature type="chain" id="PRO_5045394278" description="Type IV pilus biogenesis protein PilP" evidence="2">
    <location>
        <begin position="29"/>
        <end position="192"/>
    </location>
</feature>
<dbReference type="Proteomes" id="UP000706525">
    <property type="component" value="Unassembled WGS sequence"/>
</dbReference>
<name>A0ABN7ZJ97_9BURK</name>
<evidence type="ECO:0008006" key="5">
    <source>
        <dbReference type="Google" id="ProtNLM"/>
    </source>
</evidence>
<proteinExistence type="predicted"/>
<feature type="region of interest" description="Disordered" evidence="1">
    <location>
        <begin position="171"/>
        <end position="192"/>
    </location>
</feature>
<keyword evidence="4" id="KW-1185">Reference proteome</keyword>
<sequence length="192" mass="20689">MFNNLITLRCTRAAIALAVSAASVHVGAVTPLEMMQSSREVRAINIEVEKAKARSDLAKLGELQAGGATVAKPLTPERSIDDGIVLLSVTGPSANPTYLVQFRGVPMPLKVGDEAMDGWTLDSVTGNRMHLVRKVGKRVAERRTVMLTDTSYAQQREQQRVDAAKLNAQPGAQSPFMMQPPNMGAIKEPPTP</sequence>
<dbReference type="EMBL" id="CAJZAG010000012">
    <property type="protein sequence ID" value="CAG9184297.1"/>
    <property type="molecule type" value="Genomic_DNA"/>
</dbReference>
<evidence type="ECO:0000256" key="2">
    <source>
        <dbReference type="SAM" id="SignalP"/>
    </source>
</evidence>
<evidence type="ECO:0000256" key="1">
    <source>
        <dbReference type="SAM" id="MobiDB-lite"/>
    </source>
</evidence>